<organism evidence="1 2">
    <name type="scientific">Pelosinus propionicus DSM 13327</name>
    <dbReference type="NCBI Taxonomy" id="1123291"/>
    <lineage>
        <taxon>Bacteria</taxon>
        <taxon>Bacillati</taxon>
        <taxon>Bacillota</taxon>
        <taxon>Negativicutes</taxon>
        <taxon>Selenomonadales</taxon>
        <taxon>Sporomusaceae</taxon>
        <taxon>Pelosinus</taxon>
    </lineage>
</organism>
<dbReference type="PANTHER" id="PTHR10000">
    <property type="entry name" value="PHOSPHOSERINE PHOSPHATASE"/>
    <property type="match status" value="1"/>
</dbReference>
<dbReference type="GO" id="GO:0000287">
    <property type="term" value="F:magnesium ion binding"/>
    <property type="evidence" value="ECO:0007669"/>
    <property type="project" value="TreeGrafter"/>
</dbReference>
<gene>
    <name evidence="1" type="ORF">SAMN04490355_101885</name>
</gene>
<sequence length="285" mass="32354">MRLIATDLDGTLLNEEHEVSEENIKAIRRAQEQGIEVIVATGRTYFDAVSICKKFGLNTYLISYNGAAIHDKSGQEILSLTMERDDVRYMVNWLEERDCYYEVSTNKKIYISSRAKEILHKEAEQLRGTAFEVDSIYFEEIVEQIFSQSGMTPVKNYEEAMDAEEALYKVFCFSFDDKKRKIAIDNFARMKQFLMTSSMTNNFELGNKDASKGNALKRVANRLGVSLDNAMAIGDNYNDVSMMEIVGFSVAMGTAKEDIKKLCSFVTYGNDKHGVAHAIEKFMSI</sequence>
<dbReference type="Gene3D" id="3.40.50.1000">
    <property type="entry name" value="HAD superfamily/HAD-like"/>
    <property type="match status" value="1"/>
</dbReference>
<dbReference type="InterPro" id="IPR006379">
    <property type="entry name" value="HAD-SF_hydro_IIB"/>
</dbReference>
<dbReference type="AlphaFoldDB" id="A0A1I4KN64"/>
<dbReference type="PROSITE" id="PS01228">
    <property type="entry name" value="COF_1"/>
    <property type="match status" value="1"/>
</dbReference>
<dbReference type="SFLD" id="SFLDG01144">
    <property type="entry name" value="C2.B.4:_PGP_Like"/>
    <property type="match status" value="1"/>
</dbReference>
<evidence type="ECO:0000313" key="2">
    <source>
        <dbReference type="Proteomes" id="UP000199520"/>
    </source>
</evidence>
<protein>
    <recommendedName>
        <fullName evidence="3">Haloacid dehalogenase-like hydrolase</fullName>
    </recommendedName>
</protein>
<evidence type="ECO:0008006" key="3">
    <source>
        <dbReference type="Google" id="ProtNLM"/>
    </source>
</evidence>
<dbReference type="InterPro" id="IPR023214">
    <property type="entry name" value="HAD_sf"/>
</dbReference>
<name>A0A1I4KN64_9FIRM</name>
<dbReference type="InterPro" id="IPR036412">
    <property type="entry name" value="HAD-like_sf"/>
</dbReference>
<dbReference type="NCBIfam" id="TIGR00099">
    <property type="entry name" value="Cof-subfamily"/>
    <property type="match status" value="1"/>
</dbReference>
<accession>A0A1I4KN64</accession>
<dbReference type="OrthoDB" id="9810101at2"/>
<dbReference type="SFLD" id="SFLDG01140">
    <property type="entry name" value="C2.B:_Phosphomannomutase_and_P"/>
    <property type="match status" value="1"/>
</dbReference>
<dbReference type="STRING" id="1123291.SAMN04490355_101885"/>
<dbReference type="PROSITE" id="PS01229">
    <property type="entry name" value="COF_2"/>
    <property type="match status" value="1"/>
</dbReference>
<dbReference type="InterPro" id="IPR000150">
    <property type="entry name" value="Cof"/>
</dbReference>
<keyword evidence="2" id="KW-1185">Reference proteome</keyword>
<dbReference type="GO" id="GO:0005829">
    <property type="term" value="C:cytosol"/>
    <property type="evidence" value="ECO:0007669"/>
    <property type="project" value="TreeGrafter"/>
</dbReference>
<proteinExistence type="predicted"/>
<dbReference type="GO" id="GO:0016791">
    <property type="term" value="F:phosphatase activity"/>
    <property type="evidence" value="ECO:0007669"/>
    <property type="project" value="TreeGrafter"/>
</dbReference>
<reference evidence="2" key="1">
    <citation type="submission" date="2016-10" db="EMBL/GenBank/DDBJ databases">
        <authorList>
            <person name="Varghese N."/>
            <person name="Submissions S."/>
        </authorList>
    </citation>
    <scope>NUCLEOTIDE SEQUENCE [LARGE SCALE GENOMIC DNA]</scope>
    <source>
        <strain evidence="2">DSM 13327</strain>
    </source>
</reference>
<dbReference type="Pfam" id="PF08282">
    <property type="entry name" value="Hydrolase_3"/>
    <property type="match status" value="1"/>
</dbReference>
<dbReference type="PANTHER" id="PTHR10000:SF55">
    <property type="entry name" value="5-AMINO-6-(5-PHOSPHO-D-RIBITYLAMINO)URACIL PHOSPHATASE YCSE"/>
    <property type="match status" value="1"/>
</dbReference>
<dbReference type="SUPFAM" id="SSF56784">
    <property type="entry name" value="HAD-like"/>
    <property type="match status" value="1"/>
</dbReference>
<dbReference type="CDD" id="cd07516">
    <property type="entry name" value="HAD_Pase"/>
    <property type="match status" value="1"/>
</dbReference>
<dbReference type="Gene3D" id="3.30.1240.10">
    <property type="match status" value="1"/>
</dbReference>
<evidence type="ECO:0000313" key="1">
    <source>
        <dbReference type="EMBL" id="SFL80043.1"/>
    </source>
</evidence>
<dbReference type="SFLD" id="SFLDS00003">
    <property type="entry name" value="Haloacid_Dehalogenase"/>
    <property type="match status" value="1"/>
</dbReference>
<dbReference type="EMBL" id="FOTS01000018">
    <property type="protein sequence ID" value="SFL80043.1"/>
    <property type="molecule type" value="Genomic_DNA"/>
</dbReference>
<dbReference type="Proteomes" id="UP000199520">
    <property type="component" value="Unassembled WGS sequence"/>
</dbReference>
<dbReference type="RefSeq" id="WP_090937033.1">
    <property type="nucleotide sequence ID" value="NZ_FOTS01000018.1"/>
</dbReference>
<dbReference type="NCBIfam" id="TIGR01484">
    <property type="entry name" value="HAD-SF-IIB"/>
    <property type="match status" value="1"/>
</dbReference>